<protein>
    <submittedName>
        <fullName evidence="4">NUDIX domain-containing protein</fullName>
    </submittedName>
</protein>
<dbReference type="PANTHER" id="PTHR43046:SF2">
    <property type="entry name" value="8-OXO-DGTP DIPHOSPHATASE-RELATED"/>
    <property type="match status" value="1"/>
</dbReference>
<dbReference type="Pfam" id="PF00293">
    <property type="entry name" value="NUDIX"/>
    <property type="match status" value="1"/>
</dbReference>
<evidence type="ECO:0000256" key="2">
    <source>
        <dbReference type="ARBA" id="ARBA00022801"/>
    </source>
</evidence>
<dbReference type="Gene3D" id="3.90.79.10">
    <property type="entry name" value="Nucleoside Triphosphate Pyrophosphohydrolase"/>
    <property type="match status" value="1"/>
</dbReference>
<dbReference type="OrthoDB" id="9801098at2"/>
<keyword evidence="5" id="KW-1185">Reference proteome</keyword>
<evidence type="ECO:0000313" key="5">
    <source>
        <dbReference type="Proteomes" id="UP000273252"/>
    </source>
</evidence>
<gene>
    <name evidence="4" type="ORF">DZ860_19815</name>
</gene>
<proteinExistence type="predicted"/>
<dbReference type="InterPro" id="IPR015797">
    <property type="entry name" value="NUDIX_hydrolase-like_dom_sf"/>
</dbReference>
<dbReference type="GO" id="GO:0016787">
    <property type="term" value="F:hydrolase activity"/>
    <property type="evidence" value="ECO:0007669"/>
    <property type="project" value="UniProtKB-KW"/>
</dbReference>
<sequence length="133" mass="14821">MIMLIDKLAWLHIENKKVLCVRSYGKTLFYVPGGKRDVGESDSEALIREIQEELSVELELQSLSLYGVFEAPADGKASGITVKATCYIGDYRGELKPASEIEELAWLGYSDIEQCSAVVKDLFEHLHQQGLIA</sequence>
<reference evidence="4 5" key="1">
    <citation type="submission" date="2018-08" db="EMBL/GenBank/DDBJ databases">
        <title>Vibrio isolated from the Eastern China Marginal Seas.</title>
        <authorList>
            <person name="Li Y."/>
        </authorList>
    </citation>
    <scope>NUCLEOTIDE SEQUENCE [LARGE SCALE GENOMIC DNA]</scope>
    <source>
        <strain evidence="4 5">BEI233</strain>
    </source>
</reference>
<comment type="cofactor">
    <cofactor evidence="1">
        <name>Mg(2+)</name>
        <dbReference type="ChEBI" id="CHEBI:18420"/>
    </cofactor>
</comment>
<evidence type="ECO:0000256" key="1">
    <source>
        <dbReference type="ARBA" id="ARBA00001946"/>
    </source>
</evidence>
<dbReference type="SUPFAM" id="SSF55811">
    <property type="entry name" value="Nudix"/>
    <property type="match status" value="1"/>
</dbReference>
<dbReference type="InterPro" id="IPR000086">
    <property type="entry name" value="NUDIX_hydrolase_dom"/>
</dbReference>
<accession>A0A3A6QE70</accession>
<organism evidence="4 5">
    <name type="scientific">Vibrio sinensis</name>
    <dbReference type="NCBI Taxonomy" id="2302434"/>
    <lineage>
        <taxon>Bacteria</taxon>
        <taxon>Pseudomonadati</taxon>
        <taxon>Pseudomonadota</taxon>
        <taxon>Gammaproteobacteria</taxon>
        <taxon>Vibrionales</taxon>
        <taxon>Vibrionaceae</taxon>
        <taxon>Vibrio</taxon>
    </lineage>
</organism>
<dbReference type="Proteomes" id="UP000273252">
    <property type="component" value="Unassembled WGS sequence"/>
</dbReference>
<dbReference type="EMBL" id="QVMU01000027">
    <property type="protein sequence ID" value="RJX66531.1"/>
    <property type="molecule type" value="Genomic_DNA"/>
</dbReference>
<feature type="domain" description="Nudix hydrolase" evidence="3">
    <location>
        <begin position="1"/>
        <end position="133"/>
    </location>
</feature>
<comment type="caution">
    <text evidence="4">The sequence shown here is derived from an EMBL/GenBank/DDBJ whole genome shotgun (WGS) entry which is preliminary data.</text>
</comment>
<dbReference type="AlphaFoldDB" id="A0A3A6QE70"/>
<dbReference type="CDD" id="cd04690">
    <property type="entry name" value="NUDIX_Hydrolase"/>
    <property type="match status" value="1"/>
</dbReference>
<evidence type="ECO:0000259" key="3">
    <source>
        <dbReference type="PROSITE" id="PS51462"/>
    </source>
</evidence>
<dbReference type="PANTHER" id="PTHR43046">
    <property type="entry name" value="GDP-MANNOSE MANNOSYL HYDROLASE"/>
    <property type="match status" value="1"/>
</dbReference>
<dbReference type="PROSITE" id="PS51462">
    <property type="entry name" value="NUDIX"/>
    <property type="match status" value="1"/>
</dbReference>
<evidence type="ECO:0000313" key="4">
    <source>
        <dbReference type="EMBL" id="RJX66531.1"/>
    </source>
</evidence>
<keyword evidence="2" id="KW-0378">Hydrolase</keyword>
<name>A0A3A6QE70_9VIBR</name>